<protein>
    <submittedName>
        <fullName evidence="1">Uncharacterized protein</fullName>
    </submittedName>
</protein>
<evidence type="ECO:0000313" key="1">
    <source>
        <dbReference type="EMBL" id="KAG2932686.1"/>
    </source>
</evidence>
<organism evidence="1 2">
    <name type="scientific">Phytophthora cactorum</name>
    <dbReference type="NCBI Taxonomy" id="29920"/>
    <lineage>
        <taxon>Eukaryota</taxon>
        <taxon>Sar</taxon>
        <taxon>Stramenopiles</taxon>
        <taxon>Oomycota</taxon>
        <taxon>Peronosporomycetes</taxon>
        <taxon>Peronosporales</taxon>
        <taxon>Peronosporaceae</taxon>
        <taxon>Phytophthora</taxon>
    </lineage>
</organism>
<sequence length="33" mass="3390">MIPAALTILVAVLVATTVIFHHITVIWCAGSAG</sequence>
<name>A0A8T1D5Q2_9STRA</name>
<gene>
    <name evidence="1" type="ORF">PC117_g13074</name>
</gene>
<dbReference type="EMBL" id="RCMK01000375">
    <property type="protein sequence ID" value="KAG2932686.1"/>
    <property type="molecule type" value="Genomic_DNA"/>
</dbReference>
<evidence type="ECO:0000313" key="2">
    <source>
        <dbReference type="Proteomes" id="UP000736787"/>
    </source>
</evidence>
<dbReference type="AlphaFoldDB" id="A0A8T1D5Q2"/>
<accession>A0A8T1D5Q2</accession>
<reference evidence="1" key="1">
    <citation type="submission" date="2018-10" db="EMBL/GenBank/DDBJ databases">
        <title>Effector identification in a new, highly contiguous assembly of the strawberry crown rot pathogen Phytophthora cactorum.</title>
        <authorList>
            <person name="Armitage A.D."/>
            <person name="Nellist C.F."/>
            <person name="Bates H."/>
            <person name="Vickerstaff R.J."/>
            <person name="Harrison R.J."/>
        </authorList>
    </citation>
    <scope>NUCLEOTIDE SEQUENCE</scope>
    <source>
        <strain evidence="1">4040</strain>
    </source>
</reference>
<dbReference type="Proteomes" id="UP000736787">
    <property type="component" value="Unassembled WGS sequence"/>
</dbReference>
<proteinExistence type="predicted"/>
<comment type="caution">
    <text evidence="1">The sequence shown here is derived from an EMBL/GenBank/DDBJ whole genome shotgun (WGS) entry which is preliminary data.</text>
</comment>